<dbReference type="PANTHER" id="PTHR43364">
    <property type="entry name" value="NADH-SPECIFIC METHYLGLYOXAL REDUCTASE-RELATED"/>
    <property type="match status" value="1"/>
</dbReference>
<evidence type="ECO:0000259" key="2">
    <source>
        <dbReference type="Pfam" id="PF00248"/>
    </source>
</evidence>
<dbReference type="Pfam" id="PF00248">
    <property type="entry name" value="Aldo_ket_red"/>
    <property type="match status" value="1"/>
</dbReference>
<dbReference type="Proteomes" id="UP000254425">
    <property type="component" value="Chromosome"/>
</dbReference>
<dbReference type="InterPro" id="IPR036812">
    <property type="entry name" value="NAD(P)_OxRdtase_dom_sf"/>
</dbReference>
<evidence type="ECO:0000256" key="1">
    <source>
        <dbReference type="ARBA" id="ARBA00023002"/>
    </source>
</evidence>
<dbReference type="GO" id="GO:0016491">
    <property type="term" value="F:oxidoreductase activity"/>
    <property type="evidence" value="ECO:0007669"/>
    <property type="project" value="UniProtKB-KW"/>
</dbReference>
<keyword evidence="4" id="KW-1185">Reference proteome</keyword>
<evidence type="ECO:0000313" key="3">
    <source>
        <dbReference type="EMBL" id="AXK31914.1"/>
    </source>
</evidence>
<dbReference type="Gene3D" id="3.20.20.100">
    <property type="entry name" value="NADP-dependent oxidoreductase domain"/>
    <property type="match status" value="1"/>
</dbReference>
<gene>
    <name evidence="3" type="ORF">DVA86_03905</name>
</gene>
<dbReference type="RefSeq" id="WP_208875799.1">
    <property type="nucleotide sequence ID" value="NZ_CP031320.1"/>
</dbReference>
<dbReference type="KEGG" id="sarm:DVA86_03905"/>
<dbReference type="AlphaFoldDB" id="A0A345XJU8"/>
<accession>A0A345XJU8</accession>
<sequence>MRYTAFGRRTGLRVSEFALGTSNFGTGTGSSPDAARLLWGRRGDGAARAEARKVFDRFAEAGGNFVDTADSAQFGEAERLVGEFVAADRDHFVLSTKYTNSASTRPGVSDTGNSRKNMIRSVEDSLRRLGTDYIDLYWAHFPDELTPTEEILTGLDHLVRSGKILHAGLSNFPAWRVSRAVTMAELRGWAPLIGVQTEHNLVNRTAERELLPMADALGLGAALWSPLGGGLLTGKYRRTEAGWVSDENRRHPRNDTDRIAGIVTAVLAVAEEYGVPPTRIALAWLRARAARACTAYVPIIGPRSEAQLADCLAALDVTLTGEQLARLDAASAVEAGSPHEITALVRESLLGGDADRVVLPVTPVS</sequence>
<dbReference type="InterPro" id="IPR020471">
    <property type="entry name" value="AKR"/>
</dbReference>
<feature type="domain" description="NADP-dependent oxidoreductase" evidence="2">
    <location>
        <begin position="42"/>
        <end position="330"/>
    </location>
</feature>
<dbReference type="InterPro" id="IPR050523">
    <property type="entry name" value="AKR_Detox_Biosynth"/>
</dbReference>
<evidence type="ECO:0000313" key="4">
    <source>
        <dbReference type="Proteomes" id="UP000254425"/>
    </source>
</evidence>
<keyword evidence="1" id="KW-0560">Oxidoreductase</keyword>
<reference evidence="3 4" key="1">
    <citation type="submission" date="2018-07" db="EMBL/GenBank/DDBJ databases">
        <title>Draft genome of the type strain Streptomyces armeniacus ATCC 15676.</title>
        <authorList>
            <person name="Labana P."/>
            <person name="Gosse J.T."/>
            <person name="Boddy C.N."/>
        </authorList>
    </citation>
    <scope>NUCLEOTIDE SEQUENCE [LARGE SCALE GENOMIC DNA]</scope>
    <source>
        <strain evidence="3 4">ATCC 15676</strain>
    </source>
</reference>
<dbReference type="CDD" id="cd19080">
    <property type="entry name" value="AKR_AKR9A_9B"/>
    <property type="match status" value="1"/>
</dbReference>
<dbReference type="SUPFAM" id="SSF51430">
    <property type="entry name" value="NAD(P)-linked oxidoreductase"/>
    <property type="match status" value="1"/>
</dbReference>
<dbReference type="PANTHER" id="PTHR43364:SF4">
    <property type="entry name" value="NAD(P)-LINKED OXIDOREDUCTASE SUPERFAMILY PROTEIN"/>
    <property type="match status" value="1"/>
</dbReference>
<protein>
    <submittedName>
        <fullName evidence="3">Aldo/keto reductase</fullName>
    </submittedName>
</protein>
<dbReference type="GO" id="GO:0005829">
    <property type="term" value="C:cytosol"/>
    <property type="evidence" value="ECO:0007669"/>
    <property type="project" value="TreeGrafter"/>
</dbReference>
<proteinExistence type="predicted"/>
<name>A0A345XJU8_9ACTN</name>
<organism evidence="3 4">
    <name type="scientific">Streptomyces armeniacus</name>
    <dbReference type="NCBI Taxonomy" id="83291"/>
    <lineage>
        <taxon>Bacteria</taxon>
        <taxon>Bacillati</taxon>
        <taxon>Actinomycetota</taxon>
        <taxon>Actinomycetes</taxon>
        <taxon>Kitasatosporales</taxon>
        <taxon>Streptomycetaceae</taxon>
        <taxon>Streptomyces</taxon>
    </lineage>
</organism>
<dbReference type="InterPro" id="IPR023210">
    <property type="entry name" value="NADP_OxRdtase_dom"/>
</dbReference>
<dbReference type="EMBL" id="CP031320">
    <property type="protein sequence ID" value="AXK31914.1"/>
    <property type="molecule type" value="Genomic_DNA"/>
</dbReference>
<dbReference type="PRINTS" id="PR00069">
    <property type="entry name" value="ALDKETRDTASE"/>
</dbReference>